<accession>A0ABQ4C1R3</accession>
<name>A0ABQ4C1R3_9ACTN</name>
<sequence length="112" mass="11878">MTTYVSDDEMRAGMSATKGYTAVILRAGPKHGTPEADAIVWEHGRRNFGLRADGALSIVCPVRDDSDVCGIGIFDLDLAATTALMDEDPGVVAGVFTYTAHPARSFPGDHLP</sequence>
<organism evidence="1 2">
    <name type="scientific">Asanoa iriomotensis</name>
    <dbReference type="NCBI Taxonomy" id="234613"/>
    <lineage>
        <taxon>Bacteria</taxon>
        <taxon>Bacillati</taxon>
        <taxon>Actinomycetota</taxon>
        <taxon>Actinomycetes</taxon>
        <taxon>Micromonosporales</taxon>
        <taxon>Micromonosporaceae</taxon>
        <taxon>Asanoa</taxon>
    </lineage>
</organism>
<comment type="caution">
    <text evidence="1">The sequence shown here is derived from an EMBL/GenBank/DDBJ whole genome shotgun (WGS) entry which is preliminary data.</text>
</comment>
<proteinExistence type="predicted"/>
<protein>
    <recommendedName>
        <fullName evidence="3">YCII-related domain-containing protein</fullName>
    </recommendedName>
</protein>
<reference evidence="1 2" key="1">
    <citation type="submission" date="2021-01" db="EMBL/GenBank/DDBJ databases">
        <title>Whole genome shotgun sequence of Asanoa iriomotensis NBRC 100142.</title>
        <authorList>
            <person name="Komaki H."/>
            <person name="Tamura T."/>
        </authorList>
    </citation>
    <scope>NUCLEOTIDE SEQUENCE [LARGE SCALE GENOMIC DNA]</scope>
    <source>
        <strain evidence="1 2">NBRC 100142</strain>
    </source>
</reference>
<dbReference type="RefSeq" id="WP_203702628.1">
    <property type="nucleotide sequence ID" value="NZ_BAAALU010000004.1"/>
</dbReference>
<evidence type="ECO:0008006" key="3">
    <source>
        <dbReference type="Google" id="ProtNLM"/>
    </source>
</evidence>
<dbReference type="Proteomes" id="UP000624325">
    <property type="component" value="Unassembled WGS sequence"/>
</dbReference>
<evidence type="ECO:0000313" key="1">
    <source>
        <dbReference type="EMBL" id="GIF56719.1"/>
    </source>
</evidence>
<evidence type="ECO:0000313" key="2">
    <source>
        <dbReference type="Proteomes" id="UP000624325"/>
    </source>
</evidence>
<dbReference type="EMBL" id="BONC01000017">
    <property type="protein sequence ID" value="GIF56719.1"/>
    <property type="molecule type" value="Genomic_DNA"/>
</dbReference>
<keyword evidence="2" id="KW-1185">Reference proteome</keyword>
<gene>
    <name evidence="1" type="ORF">Air01nite_28140</name>
</gene>